<evidence type="ECO:0000256" key="8">
    <source>
        <dbReference type="PIRSR" id="PIRSR604361-3"/>
    </source>
</evidence>
<dbReference type="InterPro" id="IPR004361">
    <property type="entry name" value="Glyoxalase_1"/>
</dbReference>
<keyword evidence="6 9" id="KW-0456">Lyase</keyword>
<evidence type="ECO:0000256" key="7">
    <source>
        <dbReference type="PIRSR" id="PIRSR604361-1"/>
    </source>
</evidence>
<dbReference type="GO" id="GO:0006749">
    <property type="term" value="P:glutathione metabolic process"/>
    <property type="evidence" value="ECO:0007669"/>
    <property type="project" value="EnsemblFungi"/>
</dbReference>
<evidence type="ECO:0000256" key="1">
    <source>
        <dbReference type="ARBA" id="ARBA00005008"/>
    </source>
</evidence>
<dbReference type="GO" id="GO:0046872">
    <property type="term" value="F:metal ion binding"/>
    <property type="evidence" value="ECO:0007669"/>
    <property type="project" value="UniProtKB-UniRule"/>
</dbReference>
<dbReference type="NCBIfam" id="TIGR00068">
    <property type="entry name" value="glyox_I"/>
    <property type="match status" value="2"/>
</dbReference>
<evidence type="ECO:0000313" key="11">
    <source>
        <dbReference type="EMBL" id="CAY72111.1"/>
    </source>
</evidence>
<protein>
    <recommendedName>
        <fullName evidence="3 9">Lactoylglutathione lyase</fullName>
        <ecNumber evidence="3 9">4.4.1.5</ecNumber>
    </recommendedName>
    <alternativeName>
        <fullName evidence="9">Glyoxalase I</fullName>
    </alternativeName>
</protein>
<dbReference type="GO" id="GO:0019243">
    <property type="term" value="P:methylglyoxal catabolic process to D-lactate via S-lactoyl-glutathione"/>
    <property type="evidence" value="ECO:0007669"/>
    <property type="project" value="EnsemblFungi"/>
</dbReference>
<feature type="binding site" evidence="8">
    <location>
        <position position="305"/>
    </location>
    <ligand>
        <name>Zn(2+)</name>
        <dbReference type="ChEBI" id="CHEBI:29105"/>
        <note>ligand shared between dimeric partners</note>
    </ligand>
</feature>
<dbReference type="Gene3D" id="3.10.180.10">
    <property type="entry name" value="2,3-Dihydroxybiphenyl 1,2-Dioxygenase, domain 1"/>
    <property type="match status" value="2"/>
</dbReference>
<dbReference type="InterPro" id="IPR029068">
    <property type="entry name" value="Glyas_Bleomycin-R_OHBP_Dase"/>
</dbReference>
<dbReference type="HOGENOM" id="CLU_046006_0_0_1"/>
<evidence type="ECO:0000256" key="3">
    <source>
        <dbReference type="ARBA" id="ARBA00012081"/>
    </source>
</evidence>
<dbReference type="STRING" id="644223.C4R936"/>
<keyword evidence="4 8" id="KW-0479">Metal-binding</keyword>
<comment type="pathway">
    <text evidence="1 9">Secondary metabolite metabolism; methylglyoxal degradation; (R)-lactate from methylglyoxal: step 1/2.</text>
</comment>
<dbReference type="PROSITE" id="PS51819">
    <property type="entry name" value="VOC"/>
    <property type="match status" value="2"/>
</dbReference>
<feature type="domain" description="VOC" evidence="10">
    <location>
        <begin position="10"/>
        <end position="150"/>
    </location>
</feature>
<dbReference type="EMBL" id="FN392322">
    <property type="protein sequence ID" value="CAY72111.1"/>
    <property type="molecule type" value="Genomic_DNA"/>
</dbReference>
<accession>C4R936</accession>
<comment type="similarity">
    <text evidence="2 9">Belongs to the glyoxalase I family.</text>
</comment>
<dbReference type="AlphaFoldDB" id="C4R936"/>
<evidence type="ECO:0000259" key="10">
    <source>
        <dbReference type="PROSITE" id="PS51819"/>
    </source>
</evidence>
<dbReference type="PROSITE" id="PS00935">
    <property type="entry name" value="GLYOXALASE_I_2"/>
    <property type="match status" value="1"/>
</dbReference>
<dbReference type="UniPathway" id="UPA00619">
    <property type="reaction ID" value="UER00675"/>
</dbReference>
<evidence type="ECO:0000256" key="6">
    <source>
        <dbReference type="ARBA" id="ARBA00023239"/>
    </source>
</evidence>
<comment type="cofactor">
    <cofactor evidence="8">
        <name>Zn(2+)</name>
        <dbReference type="ChEBI" id="CHEBI:29105"/>
    </cofactor>
    <text evidence="8">Binds 1 zinc ion per subunit. In the homodimer, two zinc ions are bound between subunits.</text>
</comment>
<dbReference type="OMA" id="MGDAWGH"/>
<dbReference type="EC" id="4.4.1.5" evidence="3 9"/>
<dbReference type="PANTHER" id="PTHR10374:SF30">
    <property type="entry name" value="LACTOYLGLUTATHIONE LYASE"/>
    <property type="match status" value="1"/>
</dbReference>
<dbReference type="RefSeq" id="XP_002494290.1">
    <property type="nucleotide sequence ID" value="XM_002494245.1"/>
</dbReference>
<sequence length="320" mass="36669">MPAIVDPSFQTNHVCLHVSDIQKSIKFYTEYFGLSLLAQESVPQLKKQIYLLGYNSPSNANYGKHWADRSGVLELCVDQTLPKDYKFANGNSPEAQGFGHICVAVDNLETACEQLEKNGVAFKKRPSEGRQKDIAFALDPDNYWIELIEHQIGKKDGVSNKSNWVLNHGMYRIRDPKVSLKFYKEVLGMKLYSTREFPEAKFTLYFLGYEHDDQYVENQEKPRPQAERESIIELTHNWGTESDSSFKGYHTNTTEPFGYGHTGIKTKDVAKLAKELENDVEWVFKLGEISDKLAFFKDPDGYLLEILQNDSFLKDQGNKL</sequence>
<dbReference type="FunCoup" id="C4R936">
    <property type="interactions" value="219"/>
</dbReference>
<feature type="active site" description="Proton donor/acceptor" evidence="7">
    <location>
        <position position="305"/>
    </location>
</feature>
<dbReference type="Proteomes" id="UP000000314">
    <property type="component" value="Chromosome 4"/>
</dbReference>
<dbReference type="PROSITE" id="PS00934">
    <property type="entry name" value="GLYOXALASE_I_1"/>
    <property type="match status" value="1"/>
</dbReference>
<dbReference type="InParanoid" id="C4R936"/>
<dbReference type="eggNOG" id="KOG2944">
    <property type="taxonomic scope" value="Eukaryota"/>
</dbReference>
<keyword evidence="12" id="KW-1185">Reference proteome</keyword>
<dbReference type="KEGG" id="ppa:PAS_chr4_0842"/>
<dbReference type="OrthoDB" id="16820at2759"/>
<dbReference type="SMR" id="C4R936"/>
<organism evidence="11 12">
    <name type="scientific">Komagataella phaffii (strain GS115 / ATCC 20864)</name>
    <name type="common">Yeast</name>
    <name type="synonym">Pichia pastoris</name>
    <dbReference type="NCBI Taxonomy" id="644223"/>
    <lineage>
        <taxon>Eukaryota</taxon>
        <taxon>Fungi</taxon>
        <taxon>Dikarya</taxon>
        <taxon>Ascomycota</taxon>
        <taxon>Saccharomycotina</taxon>
        <taxon>Pichiomycetes</taxon>
        <taxon>Pichiales</taxon>
        <taxon>Pichiaceae</taxon>
        <taxon>Komagataella</taxon>
    </lineage>
</organism>
<dbReference type="InterPro" id="IPR004360">
    <property type="entry name" value="Glyas_Fos-R_dOase_dom"/>
</dbReference>
<dbReference type="GO" id="GO:0004462">
    <property type="term" value="F:lactoylglutathione lyase activity"/>
    <property type="evidence" value="ECO:0007669"/>
    <property type="project" value="UniProtKB-UniRule"/>
</dbReference>
<dbReference type="InterPro" id="IPR037523">
    <property type="entry name" value="VOC_core"/>
</dbReference>
<evidence type="ECO:0000256" key="4">
    <source>
        <dbReference type="ARBA" id="ARBA00022723"/>
    </source>
</evidence>
<keyword evidence="5 8" id="KW-0862">Zinc</keyword>
<evidence type="ECO:0000256" key="9">
    <source>
        <dbReference type="RuleBase" id="RU361179"/>
    </source>
</evidence>
<evidence type="ECO:0000256" key="2">
    <source>
        <dbReference type="ARBA" id="ARBA00010363"/>
    </source>
</evidence>
<evidence type="ECO:0000313" key="12">
    <source>
        <dbReference type="Proteomes" id="UP000000314"/>
    </source>
</evidence>
<dbReference type="SUPFAM" id="SSF54593">
    <property type="entry name" value="Glyoxalase/Bleomycin resistance protein/Dihydroxybiphenyl dioxygenase"/>
    <property type="match status" value="2"/>
</dbReference>
<dbReference type="PANTHER" id="PTHR10374">
    <property type="entry name" value="LACTOYLGLUTATHIONE LYASE GLYOXALASE I"/>
    <property type="match status" value="1"/>
</dbReference>
<dbReference type="CDD" id="cd07233">
    <property type="entry name" value="GlxI_Zn"/>
    <property type="match status" value="2"/>
</dbReference>
<dbReference type="Pfam" id="PF00903">
    <property type="entry name" value="Glyoxalase"/>
    <property type="match status" value="2"/>
</dbReference>
<evidence type="ECO:0000256" key="5">
    <source>
        <dbReference type="ARBA" id="ARBA00022833"/>
    </source>
</evidence>
<comment type="catalytic activity">
    <reaction evidence="9">
        <text>(R)-S-lactoylglutathione = methylglyoxal + glutathione</text>
        <dbReference type="Rhea" id="RHEA:19069"/>
        <dbReference type="ChEBI" id="CHEBI:17158"/>
        <dbReference type="ChEBI" id="CHEBI:57474"/>
        <dbReference type="ChEBI" id="CHEBI:57925"/>
        <dbReference type="EC" id="4.4.1.5"/>
    </reaction>
</comment>
<feature type="binding site" evidence="8">
    <location>
        <position position="261"/>
    </location>
    <ligand>
        <name>Zn(2+)</name>
        <dbReference type="ChEBI" id="CHEBI:29105"/>
        <note>ligand shared between dimeric partners</note>
    </ligand>
</feature>
<comment type="function">
    <text evidence="9">Catalyzes the conversion of hemimercaptal, formed from methylglyoxal and glutathione, to S-lactoylglutathione.</text>
</comment>
<name>C4R936_KOMPG</name>
<dbReference type="GeneID" id="8201241"/>
<gene>
    <name evidence="11" type="ordered locus">PAS_chr4_0842</name>
</gene>
<reference evidence="11 12" key="1">
    <citation type="journal article" date="2009" name="Nat. Biotechnol.">
        <title>Genome sequence of the recombinant protein production host Pichia pastoris.</title>
        <authorList>
            <person name="De Schutter K."/>
            <person name="Lin Y.C."/>
            <person name="Tiels P."/>
            <person name="Van Hecke A."/>
            <person name="Glinka S."/>
            <person name="Weber-Lehmann J."/>
            <person name="Rouze P."/>
            <person name="Van de Peer Y."/>
            <person name="Callewaert N."/>
        </authorList>
    </citation>
    <scope>NUCLEOTIDE SEQUENCE [LARGE SCALE GENOMIC DNA]</scope>
    <source>
        <strain evidence="12">GS115 / ATCC 20864</strain>
    </source>
</reference>
<proteinExistence type="inferred from homology"/>
<dbReference type="InterPro" id="IPR018146">
    <property type="entry name" value="Glyoxalase_1_CS"/>
</dbReference>
<feature type="domain" description="VOC" evidence="10">
    <location>
        <begin position="165"/>
        <end position="309"/>
    </location>
</feature>
<feature type="binding site" evidence="8">
    <location>
        <position position="233"/>
    </location>
    <ligand>
        <name>Zn(2+)</name>
        <dbReference type="ChEBI" id="CHEBI:29105"/>
        <note>ligand shared between dimeric partners</note>
    </ligand>
</feature>